<feature type="compositionally biased region" description="Basic residues" evidence="1">
    <location>
        <begin position="246"/>
        <end position="261"/>
    </location>
</feature>
<organism evidence="2 3">
    <name type="scientific">Mycena pura</name>
    <dbReference type="NCBI Taxonomy" id="153505"/>
    <lineage>
        <taxon>Eukaryota</taxon>
        <taxon>Fungi</taxon>
        <taxon>Dikarya</taxon>
        <taxon>Basidiomycota</taxon>
        <taxon>Agaricomycotina</taxon>
        <taxon>Agaricomycetes</taxon>
        <taxon>Agaricomycetidae</taxon>
        <taxon>Agaricales</taxon>
        <taxon>Marasmiineae</taxon>
        <taxon>Mycenaceae</taxon>
        <taxon>Mycena</taxon>
    </lineage>
</organism>
<dbReference type="EMBL" id="JARJCW010000060">
    <property type="protein sequence ID" value="KAJ7201013.1"/>
    <property type="molecule type" value="Genomic_DNA"/>
</dbReference>
<accession>A0AAD6V6J3</accession>
<dbReference type="Proteomes" id="UP001219525">
    <property type="component" value="Unassembled WGS sequence"/>
</dbReference>
<protein>
    <submittedName>
        <fullName evidence="2">Uncharacterized protein</fullName>
    </submittedName>
</protein>
<name>A0AAD6V6J3_9AGAR</name>
<comment type="caution">
    <text evidence="2">The sequence shown here is derived from an EMBL/GenBank/DDBJ whole genome shotgun (WGS) entry which is preliminary data.</text>
</comment>
<gene>
    <name evidence="2" type="ORF">GGX14DRAFT_571586</name>
</gene>
<feature type="region of interest" description="Disordered" evidence="1">
    <location>
        <begin position="226"/>
        <end position="271"/>
    </location>
</feature>
<evidence type="ECO:0000313" key="3">
    <source>
        <dbReference type="Proteomes" id="UP001219525"/>
    </source>
</evidence>
<feature type="region of interest" description="Disordered" evidence="1">
    <location>
        <begin position="1"/>
        <end position="42"/>
    </location>
</feature>
<sequence length="271" mass="29434">MSRLEASLEGGGAARTVLNRNTKLRSRGEASPANSRHRERTATRDPALCAACPLIASLPLLPDHCFLLPVSSRPRCLLRISHARVPPEPSAAPAYALHRRAPTIVYKFSACCGIVGGLINAKEAWRMMLSLLSVCVVNYTIRVPPPVSLPPTHVQLAAVIPTPRLACPRLAARMCRSRQQGLATQLAVHTAPNLLHAHASRYTSTCSLKRLPTRCTRCATAALHPEPAHSIPRLPEPAHSIPRPHSPPHAHTRAPHPHMLRPHSSTLTLFA</sequence>
<reference evidence="2" key="1">
    <citation type="submission" date="2023-03" db="EMBL/GenBank/DDBJ databases">
        <title>Massive genome expansion in bonnet fungi (Mycena s.s.) driven by repeated elements and novel gene families across ecological guilds.</title>
        <authorList>
            <consortium name="Lawrence Berkeley National Laboratory"/>
            <person name="Harder C.B."/>
            <person name="Miyauchi S."/>
            <person name="Viragh M."/>
            <person name="Kuo A."/>
            <person name="Thoen E."/>
            <person name="Andreopoulos B."/>
            <person name="Lu D."/>
            <person name="Skrede I."/>
            <person name="Drula E."/>
            <person name="Henrissat B."/>
            <person name="Morin E."/>
            <person name="Kohler A."/>
            <person name="Barry K."/>
            <person name="LaButti K."/>
            <person name="Morin E."/>
            <person name="Salamov A."/>
            <person name="Lipzen A."/>
            <person name="Mereny Z."/>
            <person name="Hegedus B."/>
            <person name="Baldrian P."/>
            <person name="Stursova M."/>
            <person name="Weitz H."/>
            <person name="Taylor A."/>
            <person name="Grigoriev I.V."/>
            <person name="Nagy L.G."/>
            <person name="Martin F."/>
            <person name="Kauserud H."/>
        </authorList>
    </citation>
    <scope>NUCLEOTIDE SEQUENCE</scope>
    <source>
        <strain evidence="2">9144</strain>
    </source>
</reference>
<dbReference type="AlphaFoldDB" id="A0AAD6V6J3"/>
<proteinExistence type="predicted"/>
<evidence type="ECO:0000256" key="1">
    <source>
        <dbReference type="SAM" id="MobiDB-lite"/>
    </source>
</evidence>
<evidence type="ECO:0000313" key="2">
    <source>
        <dbReference type="EMBL" id="KAJ7201013.1"/>
    </source>
</evidence>
<keyword evidence="3" id="KW-1185">Reference proteome</keyword>